<feature type="domain" description="RCK C-terminal" evidence="3">
    <location>
        <begin position="146"/>
        <end position="232"/>
    </location>
</feature>
<keyword evidence="5" id="KW-1185">Reference proteome</keyword>
<feature type="transmembrane region" description="Helical" evidence="2">
    <location>
        <begin position="6"/>
        <end position="33"/>
    </location>
</feature>
<accession>A0A518B4V5</accession>
<keyword evidence="2" id="KW-0812">Transmembrane</keyword>
<dbReference type="InterPro" id="IPR006037">
    <property type="entry name" value="RCK_C"/>
</dbReference>
<organism evidence="4 5">
    <name type="scientific">Kolteria novifilia</name>
    <dbReference type="NCBI Taxonomy" id="2527975"/>
    <lineage>
        <taxon>Bacteria</taxon>
        <taxon>Pseudomonadati</taxon>
        <taxon>Planctomycetota</taxon>
        <taxon>Planctomycetia</taxon>
        <taxon>Kolteriales</taxon>
        <taxon>Kolteriaceae</taxon>
        <taxon>Kolteria</taxon>
    </lineage>
</organism>
<sequence length="267" mass="29735">MSSLLPIVSLLLTIVVSLIVVRVATHALVLTGLSQQLARFQARSAFTGAGFTTSESEKVAKHPVRRRIIMLLMLLGNAGIVTAVSSLMLSFVETGEGVTGTLTFRILAMVVGVTILWLIARSPWIDRRTTETIEWALKRWTDLEVRDYSSLLHLSRGYAVVEFSVEEGDWLARRRLKELKLPDEGVVVLGIQRSSDEYVGAPLGRTELVPGDVLILYGPKEILENLDRRRQGSAGNWDHHKAVDKQREKEAEESLMHEASPQEQGIE</sequence>
<feature type="transmembrane region" description="Helical" evidence="2">
    <location>
        <begin position="102"/>
        <end position="120"/>
    </location>
</feature>
<feature type="transmembrane region" description="Helical" evidence="2">
    <location>
        <begin position="68"/>
        <end position="90"/>
    </location>
</feature>
<dbReference type="EMBL" id="CP036279">
    <property type="protein sequence ID" value="QDU62011.1"/>
    <property type="molecule type" value="Genomic_DNA"/>
</dbReference>
<evidence type="ECO:0000256" key="1">
    <source>
        <dbReference type="SAM" id="MobiDB-lite"/>
    </source>
</evidence>
<dbReference type="AlphaFoldDB" id="A0A518B4V5"/>
<evidence type="ECO:0000259" key="3">
    <source>
        <dbReference type="PROSITE" id="PS51202"/>
    </source>
</evidence>
<dbReference type="RefSeq" id="WP_145258524.1">
    <property type="nucleotide sequence ID" value="NZ_CP036279.1"/>
</dbReference>
<dbReference type="InterPro" id="IPR036721">
    <property type="entry name" value="RCK_C_sf"/>
</dbReference>
<protein>
    <submittedName>
        <fullName evidence="4">TrkA-C domain protein</fullName>
    </submittedName>
</protein>
<reference evidence="4 5" key="1">
    <citation type="submission" date="2019-02" db="EMBL/GenBank/DDBJ databases">
        <title>Deep-cultivation of Planctomycetes and their phenomic and genomic characterization uncovers novel biology.</title>
        <authorList>
            <person name="Wiegand S."/>
            <person name="Jogler M."/>
            <person name="Boedeker C."/>
            <person name="Pinto D."/>
            <person name="Vollmers J."/>
            <person name="Rivas-Marin E."/>
            <person name="Kohn T."/>
            <person name="Peeters S.H."/>
            <person name="Heuer A."/>
            <person name="Rast P."/>
            <person name="Oberbeckmann S."/>
            <person name="Bunk B."/>
            <person name="Jeske O."/>
            <person name="Meyerdierks A."/>
            <person name="Storesund J.E."/>
            <person name="Kallscheuer N."/>
            <person name="Luecker S."/>
            <person name="Lage O.M."/>
            <person name="Pohl T."/>
            <person name="Merkel B.J."/>
            <person name="Hornburger P."/>
            <person name="Mueller R.-W."/>
            <person name="Bruemmer F."/>
            <person name="Labrenz M."/>
            <person name="Spormann A.M."/>
            <person name="Op den Camp H."/>
            <person name="Overmann J."/>
            <person name="Amann R."/>
            <person name="Jetten M.S.M."/>
            <person name="Mascher T."/>
            <person name="Medema M.H."/>
            <person name="Devos D.P."/>
            <person name="Kaster A.-K."/>
            <person name="Ovreas L."/>
            <person name="Rohde M."/>
            <person name="Galperin M.Y."/>
            <person name="Jogler C."/>
        </authorList>
    </citation>
    <scope>NUCLEOTIDE SEQUENCE [LARGE SCALE GENOMIC DNA]</scope>
    <source>
        <strain evidence="4 5">Pan216</strain>
    </source>
</reference>
<feature type="region of interest" description="Disordered" evidence="1">
    <location>
        <begin position="232"/>
        <end position="267"/>
    </location>
</feature>
<keyword evidence="2" id="KW-1133">Transmembrane helix</keyword>
<feature type="compositionally biased region" description="Basic and acidic residues" evidence="1">
    <location>
        <begin position="237"/>
        <end position="256"/>
    </location>
</feature>
<dbReference type="PROSITE" id="PS51202">
    <property type="entry name" value="RCK_C"/>
    <property type="match status" value="1"/>
</dbReference>
<dbReference type="KEGG" id="knv:Pan216_28770"/>
<dbReference type="Pfam" id="PF02080">
    <property type="entry name" value="TrkA_C"/>
    <property type="match status" value="1"/>
</dbReference>
<proteinExistence type="predicted"/>
<gene>
    <name evidence="4" type="ORF">Pan216_28770</name>
</gene>
<evidence type="ECO:0000313" key="4">
    <source>
        <dbReference type="EMBL" id="QDU62011.1"/>
    </source>
</evidence>
<dbReference type="Proteomes" id="UP000317093">
    <property type="component" value="Chromosome"/>
</dbReference>
<keyword evidence="2" id="KW-0472">Membrane</keyword>
<evidence type="ECO:0000313" key="5">
    <source>
        <dbReference type="Proteomes" id="UP000317093"/>
    </source>
</evidence>
<dbReference type="GO" id="GO:0006813">
    <property type="term" value="P:potassium ion transport"/>
    <property type="evidence" value="ECO:0007669"/>
    <property type="project" value="InterPro"/>
</dbReference>
<dbReference type="Gene3D" id="3.30.70.1450">
    <property type="entry name" value="Regulator of K+ conductance, C-terminal domain"/>
    <property type="match status" value="1"/>
</dbReference>
<evidence type="ECO:0000256" key="2">
    <source>
        <dbReference type="SAM" id="Phobius"/>
    </source>
</evidence>
<dbReference type="OrthoDB" id="369355at2"/>
<dbReference type="GO" id="GO:0008324">
    <property type="term" value="F:monoatomic cation transmembrane transporter activity"/>
    <property type="evidence" value="ECO:0007669"/>
    <property type="project" value="InterPro"/>
</dbReference>
<dbReference type="SUPFAM" id="SSF116726">
    <property type="entry name" value="TrkA C-terminal domain-like"/>
    <property type="match status" value="1"/>
</dbReference>
<name>A0A518B4V5_9BACT</name>